<sequence length="602" mass="65692">MHNFTTRPEIVGDFGVVASTHWIASGVGMSVLERGGNAFDAAVAAGFTLQIVEPHLNGPGGEVPMLVANKGEAPRVVCGQGVAPQSATLEYYKSQGLGVVPGSGLLSAVVPGAFDAWMMLLRDYGTLHLRDVLSYAISYAQNGIPVLPNIAGTIQRVQDLFVDHWQSSANVYLPNGRVPTIGGRFANPAIADTYLRIISEAESVGGDRTKQIDKARQDWREGFVAEAIDQFFAQNEFMDTTGRRNRGLLSGDDMARWSASYEEPLSFHYKGYDVLKTGPWGQGPAFLQQLALLDGFDLDALSPTDPEFVHLVIEATKLAFADREAFYGDPYFVDVPMDQLLSETYNVERRKLISDEASMKLQPGQIDGFGGPVVDRPKGETPEGRDNKDIGEPTVARFDDLETAADGGTKGDTCHLDIIDQWGNMVTATPSGGWLQSSPVVPELGFCLTNRAQMFWLDERSPSCIAPGKRPRTTLSVSMAVKDGDPEMIFGTPGGDQQDQWSLHHFLRYVHFGQNLQEAIDAPGFHTNHFPSSFYPREADAGHLVVEGRFPEATVQSLRKKGHRIQVDGDWTLGRMTAASKTGGYLRAGANARFMQGYAVGR</sequence>
<dbReference type="RefSeq" id="WP_284366179.1">
    <property type="nucleotide sequence ID" value="NZ_BSNI01000002.1"/>
</dbReference>
<dbReference type="Gene3D" id="1.10.246.130">
    <property type="match status" value="1"/>
</dbReference>
<evidence type="ECO:0000256" key="1">
    <source>
        <dbReference type="SAM" id="MobiDB-lite"/>
    </source>
</evidence>
<evidence type="ECO:0000313" key="2">
    <source>
        <dbReference type="EMBL" id="GLQ19007.1"/>
    </source>
</evidence>
<dbReference type="SUPFAM" id="SSF56235">
    <property type="entry name" value="N-terminal nucleophile aminohydrolases (Ntn hydrolases)"/>
    <property type="match status" value="1"/>
</dbReference>
<accession>A0ABQ5UWF3</accession>
<dbReference type="InterPro" id="IPR029055">
    <property type="entry name" value="Ntn_hydrolases_N"/>
</dbReference>
<evidence type="ECO:0000313" key="3">
    <source>
        <dbReference type="Proteomes" id="UP001161405"/>
    </source>
</evidence>
<gene>
    <name evidence="2" type="primary">ggt</name>
    <name evidence="2" type="ORF">GCM10007879_32560</name>
</gene>
<reference evidence="2" key="1">
    <citation type="journal article" date="2014" name="Int. J. Syst. Evol. Microbiol.">
        <title>Complete genome of a new Firmicutes species belonging to the dominant human colonic microbiota ('Ruminococcus bicirculans') reveals two chromosomes and a selective capacity to utilize plant glucans.</title>
        <authorList>
            <consortium name="NISC Comparative Sequencing Program"/>
            <person name="Wegmann U."/>
            <person name="Louis P."/>
            <person name="Goesmann A."/>
            <person name="Henrissat B."/>
            <person name="Duncan S.H."/>
            <person name="Flint H.J."/>
        </authorList>
    </citation>
    <scope>NUCLEOTIDE SEQUENCE</scope>
    <source>
        <strain evidence="2">NBRC 107169</strain>
    </source>
</reference>
<dbReference type="PRINTS" id="PR01210">
    <property type="entry name" value="GGTRANSPTASE"/>
</dbReference>
<dbReference type="Proteomes" id="UP001161405">
    <property type="component" value="Unassembled WGS sequence"/>
</dbReference>
<dbReference type="InterPro" id="IPR043138">
    <property type="entry name" value="GGT_lsub"/>
</dbReference>
<organism evidence="2 3">
    <name type="scientific">Maritalea porphyrae</name>
    <dbReference type="NCBI Taxonomy" id="880732"/>
    <lineage>
        <taxon>Bacteria</taxon>
        <taxon>Pseudomonadati</taxon>
        <taxon>Pseudomonadota</taxon>
        <taxon>Alphaproteobacteria</taxon>
        <taxon>Hyphomicrobiales</taxon>
        <taxon>Devosiaceae</taxon>
        <taxon>Maritalea</taxon>
    </lineage>
</organism>
<dbReference type="PANTHER" id="PTHR43881:SF1">
    <property type="entry name" value="GAMMA-GLUTAMYLTRANSPEPTIDASE (AFU_ORTHOLOGUE AFUA_4G13580)"/>
    <property type="match status" value="1"/>
</dbReference>
<reference evidence="2" key="2">
    <citation type="submission" date="2023-01" db="EMBL/GenBank/DDBJ databases">
        <title>Draft genome sequence of Maritalea porphyrae strain NBRC 107169.</title>
        <authorList>
            <person name="Sun Q."/>
            <person name="Mori K."/>
        </authorList>
    </citation>
    <scope>NUCLEOTIDE SEQUENCE</scope>
    <source>
        <strain evidence="2">NBRC 107169</strain>
    </source>
</reference>
<protein>
    <submittedName>
        <fullName evidence="2">Gamma-glutamyltranspeptidase</fullName>
    </submittedName>
</protein>
<proteinExistence type="predicted"/>
<dbReference type="Pfam" id="PF01019">
    <property type="entry name" value="G_glu_transpept"/>
    <property type="match status" value="1"/>
</dbReference>
<dbReference type="PANTHER" id="PTHR43881">
    <property type="entry name" value="GAMMA-GLUTAMYLTRANSPEPTIDASE (AFU_ORTHOLOGUE AFUA_4G13580)"/>
    <property type="match status" value="1"/>
</dbReference>
<feature type="compositionally biased region" description="Basic and acidic residues" evidence="1">
    <location>
        <begin position="375"/>
        <end position="391"/>
    </location>
</feature>
<dbReference type="EMBL" id="BSNI01000002">
    <property type="protein sequence ID" value="GLQ19007.1"/>
    <property type="molecule type" value="Genomic_DNA"/>
</dbReference>
<dbReference type="Gene3D" id="3.60.20.40">
    <property type="match status" value="1"/>
</dbReference>
<feature type="region of interest" description="Disordered" evidence="1">
    <location>
        <begin position="364"/>
        <end position="392"/>
    </location>
</feature>
<dbReference type="InterPro" id="IPR052896">
    <property type="entry name" value="GGT-like_enzyme"/>
</dbReference>
<dbReference type="InterPro" id="IPR043137">
    <property type="entry name" value="GGT_ssub_C"/>
</dbReference>
<name>A0ABQ5UWF3_9HYPH</name>
<keyword evidence="3" id="KW-1185">Reference proteome</keyword>
<comment type="caution">
    <text evidence="2">The sequence shown here is derived from an EMBL/GenBank/DDBJ whole genome shotgun (WGS) entry which is preliminary data.</text>
</comment>